<dbReference type="KEGG" id="cfem:HCR03_06165"/>
<sequence>MDIKTWLEQAGEPVAETAFPPGEDVPEMPYIVYLDDSERGGGDMKNLSRNHSLSVERYSETSEDNKMLEALLDTQAIKYTKEKQWLTDEECFMTVYNFDILEREVI</sequence>
<reference evidence="1 2" key="1">
    <citation type="submission" date="2020-08" db="EMBL/GenBank/DDBJ databases">
        <title>The isolate Caproiciproducens sp. 7D4C2 produces n-caproate at mildly acidic conditions from hexoses: genome and rBOX comparison with related strains and chain-elongating bacteria.</title>
        <authorList>
            <person name="Esquivel-Elizondo S."/>
            <person name="Bagci C."/>
            <person name="Temovska M."/>
            <person name="Jeon B.S."/>
            <person name="Bessarab I."/>
            <person name="Williams R.B.H."/>
            <person name="Huson D.H."/>
            <person name="Angenent L.T."/>
        </authorList>
    </citation>
    <scope>NUCLEOTIDE SEQUENCE [LARGE SCALE GENOMIC DNA]</scope>
    <source>
        <strain evidence="1 2">7D4C2</strain>
    </source>
</reference>
<dbReference type="AlphaFoldDB" id="A0A7G8TDY3"/>
<evidence type="ECO:0000313" key="2">
    <source>
        <dbReference type="Proteomes" id="UP000515909"/>
    </source>
</evidence>
<dbReference type="EMBL" id="CP060286">
    <property type="protein sequence ID" value="QNK41824.1"/>
    <property type="molecule type" value="Genomic_DNA"/>
</dbReference>
<accession>A0A7G8TDY3</accession>
<dbReference type="Proteomes" id="UP000515909">
    <property type="component" value="Chromosome"/>
</dbReference>
<organism evidence="1 2">
    <name type="scientific">Caproicibacter fermentans</name>
    <dbReference type="NCBI Taxonomy" id="2576756"/>
    <lineage>
        <taxon>Bacteria</taxon>
        <taxon>Bacillati</taxon>
        <taxon>Bacillota</taxon>
        <taxon>Clostridia</taxon>
        <taxon>Eubacteriales</taxon>
        <taxon>Acutalibacteraceae</taxon>
        <taxon>Caproicibacter</taxon>
    </lineage>
</organism>
<evidence type="ECO:0000313" key="1">
    <source>
        <dbReference type="EMBL" id="QNK41824.1"/>
    </source>
</evidence>
<proteinExistence type="predicted"/>
<protein>
    <submittedName>
        <fullName evidence="1">Uncharacterized protein</fullName>
    </submittedName>
</protein>
<name>A0A7G8TDY3_9FIRM</name>
<gene>
    <name evidence="1" type="ORF">HCR03_06165</name>
</gene>
<dbReference type="RefSeq" id="WP_187037133.1">
    <property type="nucleotide sequence ID" value="NZ_CP060286.1"/>
</dbReference>